<proteinExistence type="predicted"/>
<evidence type="ECO:0000259" key="2">
    <source>
        <dbReference type="Pfam" id="PF17289"/>
    </source>
</evidence>
<protein>
    <submittedName>
        <fullName evidence="3">DNA-packaging protein</fullName>
    </submittedName>
</protein>
<dbReference type="Pfam" id="PF03237">
    <property type="entry name" value="Terminase_6N"/>
    <property type="match status" value="1"/>
</dbReference>
<dbReference type="Gene3D" id="3.40.50.300">
    <property type="entry name" value="P-loop containing nucleotide triphosphate hydrolases"/>
    <property type="match status" value="1"/>
</dbReference>
<name>A0ABW3FD94_9HYPH</name>
<sequence length="435" mass="48535">MRKLNKKKQLHRIEPIVRKKGLRLPLGDWPLVARPEQLPPHWSQNWATWLLIGGRGSGKTRAGAEWVRAMASGHNHFAPKPVRRIALVGETYADGREVMIEGESGILALCRDDERPVWTSSRRRLEWPNGAIAQVFSSEDPDALRGPQFDVAWCDEVGKWRNAQETWDMLQFSVRLGARPCQCVTTTPRTTPLMKKLLADETTHSVRMMTRDNRENLAPGFYAAITNAYEGTRLGRQELDGEMIEDRANALWNRGLIEGHRIKAQPVLRRIVVAVDPPVTGKVTSDACGMVVAGRGDDDRAYVLADRTLNAVSPSAWGDATAMLAKTYGADRVVIETNQGGDMAESVLRQSDPMMPIRQVKANRGKWLRAEPVAHLYERGLVSHVGHHPQLEDEMCDFGLDGLSSNASPDRLDALVWALSDLMLNDNPAPRVRSL</sequence>
<dbReference type="InterPro" id="IPR035421">
    <property type="entry name" value="Terminase_6C"/>
</dbReference>
<accession>A0ABW3FD94</accession>
<dbReference type="Pfam" id="PF17289">
    <property type="entry name" value="Terminase_6C"/>
    <property type="match status" value="1"/>
</dbReference>
<dbReference type="InterPro" id="IPR027417">
    <property type="entry name" value="P-loop_NTPase"/>
</dbReference>
<evidence type="ECO:0000313" key="4">
    <source>
        <dbReference type="Proteomes" id="UP001597101"/>
    </source>
</evidence>
<dbReference type="RefSeq" id="WP_377211717.1">
    <property type="nucleotide sequence ID" value="NZ_JBHTJV010000003.1"/>
</dbReference>
<evidence type="ECO:0000256" key="1">
    <source>
        <dbReference type="ARBA" id="ARBA00022612"/>
    </source>
</evidence>
<dbReference type="EMBL" id="JBHTJV010000003">
    <property type="protein sequence ID" value="MFD0915874.1"/>
    <property type="molecule type" value="Genomic_DNA"/>
</dbReference>
<evidence type="ECO:0000313" key="3">
    <source>
        <dbReference type="EMBL" id="MFD0915874.1"/>
    </source>
</evidence>
<comment type="caution">
    <text evidence="3">The sequence shown here is derived from an EMBL/GenBank/DDBJ whole genome shotgun (WGS) entry which is preliminary data.</text>
</comment>
<feature type="domain" description="Terminase large subunit gp17-like C-terminal" evidence="2">
    <location>
        <begin position="274"/>
        <end position="420"/>
    </location>
</feature>
<gene>
    <name evidence="3" type="ORF">ACFQ14_05590</name>
</gene>
<keyword evidence="1" id="KW-1188">Viral release from host cell</keyword>
<reference evidence="4" key="1">
    <citation type="journal article" date="2019" name="Int. J. Syst. Evol. Microbiol.">
        <title>The Global Catalogue of Microorganisms (GCM) 10K type strain sequencing project: providing services to taxonomists for standard genome sequencing and annotation.</title>
        <authorList>
            <consortium name="The Broad Institute Genomics Platform"/>
            <consortium name="The Broad Institute Genome Sequencing Center for Infectious Disease"/>
            <person name="Wu L."/>
            <person name="Ma J."/>
        </authorList>
    </citation>
    <scope>NUCLEOTIDE SEQUENCE [LARGE SCALE GENOMIC DNA]</scope>
    <source>
        <strain evidence="4">CCUG 60023</strain>
    </source>
</reference>
<keyword evidence="4" id="KW-1185">Reference proteome</keyword>
<dbReference type="Proteomes" id="UP001597101">
    <property type="component" value="Unassembled WGS sequence"/>
</dbReference>
<organism evidence="3 4">
    <name type="scientific">Pseudahrensia aquimaris</name>
    <dbReference type="NCBI Taxonomy" id="744461"/>
    <lineage>
        <taxon>Bacteria</taxon>
        <taxon>Pseudomonadati</taxon>
        <taxon>Pseudomonadota</taxon>
        <taxon>Alphaproteobacteria</taxon>
        <taxon>Hyphomicrobiales</taxon>
        <taxon>Ahrensiaceae</taxon>
        <taxon>Pseudahrensia</taxon>
    </lineage>
</organism>
<dbReference type="Gene3D" id="3.30.420.240">
    <property type="match status" value="1"/>
</dbReference>